<keyword evidence="3 4" id="KW-0456">Lyase</keyword>
<dbReference type="RefSeq" id="WP_118655625.1">
    <property type="nucleotide sequence ID" value="NZ_JACOOK010000002.1"/>
</dbReference>
<reference evidence="5 6" key="1">
    <citation type="submission" date="2020-08" db="EMBL/GenBank/DDBJ databases">
        <title>Genome public.</title>
        <authorList>
            <person name="Liu C."/>
            <person name="Sun Q."/>
        </authorList>
    </citation>
    <scope>NUCLEOTIDE SEQUENCE [LARGE SCALE GENOMIC DNA]</scope>
    <source>
        <strain evidence="5 6">New-7</strain>
    </source>
</reference>
<dbReference type="InterPro" id="IPR003773">
    <property type="entry name" value="Menaquinone_biosynth"/>
</dbReference>
<dbReference type="EC" id="4.2.1.151" evidence="4"/>
<keyword evidence="2 4" id="KW-0474">Menaquinone biosynthesis</keyword>
<dbReference type="Proteomes" id="UP000636891">
    <property type="component" value="Unassembled WGS sequence"/>
</dbReference>
<dbReference type="Pfam" id="PF02621">
    <property type="entry name" value="VitK2_biosynth"/>
    <property type="match status" value="1"/>
</dbReference>
<dbReference type="SUPFAM" id="SSF53850">
    <property type="entry name" value="Periplasmic binding protein-like II"/>
    <property type="match status" value="1"/>
</dbReference>
<dbReference type="InterPro" id="IPR030868">
    <property type="entry name" value="MqnA"/>
</dbReference>
<dbReference type="HAMAP" id="MF_00995">
    <property type="entry name" value="MqnA"/>
    <property type="match status" value="1"/>
</dbReference>
<dbReference type="EMBL" id="JACOOK010000002">
    <property type="protein sequence ID" value="MBC5616463.1"/>
    <property type="molecule type" value="Genomic_DNA"/>
</dbReference>
<accession>A0ABR7CLC5</accession>
<evidence type="ECO:0000256" key="3">
    <source>
        <dbReference type="ARBA" id="ARBA00023239"/>
    </source>
</evidence>
<protein>
    <recommendedName>
        <fullName evidence="4">Chorismate dehydratase</fullName>
        <ecNumber evidence="4">4.2.1.151</ecNumber>
    </recommendedName>
    <alternativeName>
        <fullName evidence="4">Menaquinone biosynthetic enzyme MqnA</fullName>
    </alternativeName>
</protein>
<comment type="function">
    <text evidence="4">Catalyzes the dehydration of chorismate into 3-[(1-carboxyvinyl)oxy]benzoate, a step in the biosynthesis of menaquinone (MK, vitamin K2).</text>
</comment>
<keyword evidence="6" id="KW-1185">Reference proteome</keyword>
<dbReference type="Gene3D" id="3.40.190.10">
    <property type="entry name" value="Periplasmic binding protein-like II"/>
    <property type="match status" value="2"/>
</dbReference>
<name>A0ABR7CLC5_9BACT</name>
<proteinExistence type="inferred from homology"/>
<comment type="similarity">
    <text evidence="4">Belongs to the MqnA/MqnD family. MqnA subfamily.</text>
</comment>
<evidence type="ECO:0000256" key="2">
    <source>
        <dbReference type="ARBA" id="ARBA00022428"/>
    </source>
</evidence>
<sequence>MMMRNRIVAVSYLNTIPFIYGIEHAGIDLYADLLLSPPRGCASLLRDGGAEIALIPVAAVPSIPDIRIVTPFCIGASCSVRTVVLAADSPLDRLDTIYLDSHSLTSVRLVRILASKLWGIRPEWKELKDFSALNAPQPRTGYLIIGDKVFDHEEKFRYRYDLADAWREMTGLPFAFAAWVARSGVDDRTVERLAEALDYGVRHIPEAIACYGYGDRSYAYDYLTRNIDFVFDEQKRRATALYWQEGRKIDPPINPG</sequence>
<evidence type="ECO:0000313" key="6">
    <source>
        <dbReference type="Proteomes" id="UP000636891"/>
    </source>
</evidence>
<dbReference type="PANTHER" id="PTHR37690:SF1">
    <property type="entry name" value="CHORISMATE DEHYDRATASE"/>
    <property type="match status" value="1"/>
</dbReference>
<evidence type="ECO:0000313" key="5">
    <source>
        <dbReference type="EMBL" id="MBC5616463.1"/>
    </source>
</evidence>
<comment type="caution">
    <text evidence="5">The sequence shown here is derived from an EMBL/GenBank/DDBJ whole genome shotgun (WGS) entry which is preliminary data.</text>
</comment>
<organism evidence="5 6">
    <name type="scientific">Alistipes hominis</name>
    <dbReference type="NCBI Taxonomy" id="2763015"/>
    <lineage>
        <taxon>Bacteria</taxon>
        <taxon>Pseudomonadati</taxon>
        <taxon>Bacteroidota</taxon>
        <taxon>Bacteroidia</taxon>
        <taxon>Bacteroidales</taxon>
        <taxon>Rikenellaceae</taxon>
        <taxon>Alistipes</taxon>
    </lineage>
</organism>
<comment type="catalytic activity">
    <reaction evidence="4">
        <text>chorismate = 3-[(1-carboxyvinyl)-oxy]benzoate + H2O</text>
        <dbReference type="Rhea" id="RHEA:40051"/>
        <dbReference type="ChEBI" id="CHEBI:15377"/>
        <dbReference type="ChEBI" id="CHEBI:29748"/>
        <dbReference type="ChEBI" id="CHEBI:76981"/>
        <dbReference type="EC" id="4.2.1.151"/>
    </reaction>
</comment>
<evidence type="ECO:0000256" key="4">
    <source>
        <dbReference type="HAMAP-Rule" id="MF_00995"/>
    </source>
</evidence>
<comment type="pathway">
    <text evidence="1 4">Quinol/quinone metabolism; menaquinone biosynthesis.</text>
</comment>
<evidence type="ECO:0000256" key="1">
    <source>
        <dbReference type="ARBA" id="ARBA00004863"/>
    </source>
</evidence>
<dbReference type="CDD" id="cd13634">
    <property type="entry name" value="PBP2_Sco4506"/>
    <property type="match status" value="1"/>
</dbReference>
<dbReference type="PANTHER" id="PTHR37690">
    <property type="entry name" value="CHORISMATE DEHYDRATASE"/>
    <property type="match status" value="1"/>
</dbReference>
<gene>
    <name evidence="4" type="primary">mqnA</name>
    <name evidence="5" type="ORF">H8S08_05430</name>
</gene>